<protein>
    <submittedName>
        <fullName evidence="1">Uncharacterized protein</fullName>
    </submittedName>
</protein>
<organism evidence="1">
    <name type="scientific">marine sediment metagenome</name>
    <dbReference type="NCBI Taxonomy" id="412755"/>
    <lineage>
        <taxon>unclassified sequences</taxon>
        <taxon>metagenomes</taxon>
        <taxon>ecological metagenomes</taxon>
    </lineage>
</organism>
<gene>
    <name evidence="1" type="ORF">LCGC14_0506650</name>
</gene>
<accession>A0A0F9S2F0</accession>
<name>A0A0F9S2F0_9ZZZZ</name>
<evidence type="ECO:0000313" key="1">
    <source>
        <dbReference type="EMBL" id="KKN62955.1"/>
    </source>
</evidence>
<comment type="caution">
    <text evidence="1">The sequence shown here is derived from an EMBL/GenBank/DDBJ whole genome shotgun (WGS) entry which is preliminary data.</text>
</comment>
<sequence>MDEKIESLLLGVEKELEVLKRPDLAMLITIVRVAEACGMARRLIDVVRSFYNNEIPWIGASKQEDEEIQKWVERVLSRRE</sequence>
<dbReference type="EMBL" id="LAZR01000606">
    <property type="protein sequence ID" value="KKN62955.1"/>
    <property type="molecule type" value="Genomic_DNA"/>
</dbReference>
<reference evidence="1" key="1">
    <citation type="journal article" date="2015" name="Nature">
        <title>Complex archaea that bridge the gap between prokaryotes and eukaryotes.</title>
        <authorList>
            <person name="Spang A."/>
            <person name="Saw J.H."/>
            <person name="Jorgensen S.L."/>
            <person name="Zaremba-Niedzwiedzka K."/>
            <person name="Martijn J."/>
            <person name="Lind A.E."/>
            <person name="van Eijk R."/>
            <person name="Schleper C."/>
            <person name="Guy L."/>
            <person name="Ettema T.J."/>
        </authorList>
    </citation>
    <scope>NUCLEOTIDE SEQUENCE</scope>
</reference>
<dbReference type="AlphaFoldDB" id="A0A0F9S2F0"/>
<proteinExistence type="predicted"/>